<dbReference type="Pfam" id="PF00565">
    <property type="entry name" value="SNase"/>
    <property type="match status" value="1"/>
</dbReference>
<evidence type="ECO:0000313" key="2">
    <source>
        <dbReference type="EMBL" id="KKS89973.1"/>
    </source>
</evidence>
<evidence type="ECO:0000259" key="1">
    <source>
        <dbReference type="Pfam" id="PF00565"/>
    </source>
</evidence>
<dbReference type="Proteomes" id="UP000034669">
    <property type="component" value="Unassembled WGS sequence"/>
</dbReference>
<reference evidence="2 3" key="1">
    <citation type="journal article" date="2015" name="Nature">
        <title>rRNA introns, odd ribosomes, and small enigmatic genomes across a large radiation of phyla.</title>
        <authorList>
            <person name="Brown C.T."/>
            <person name="Hug L.A."/>
            <person name="Thomas B.C."/>
            <person name="Sharon I."/>
            <person name="Castelle C.J."/>
            <person name="Singh A."/>
            <person name="Wilkins M.J."/>
            <person name="Williams K.H."/>
            <person name="Banfield J.F."/>
        </authorList>
    </citation>
    <scope>NUCLEOTIDE SEQUENCE [LARGE SCALE GENOMIC DNA]</scope>
</reference>
<name>A0A0G1FT58_9BACT</name>
<proteinExistence type="predicted"/>
<dbReference type="InterPro" id="IPR016071">
    <property type="entry name" value="Staphylococal_nuclease_OB-fold"/>
</dbReference>
<dbReference type="AlphaFoldDB" id="A0A0G1FT58"/>
<feature type="non-terminal residue" evidence="2">
    <location>
        <position position="1"/>
    </location>
</feature>
<accession>A0A0G1FT58</accession>
<organism evidence="2 3">
    <name type="scientific">Candidatus Woesebacteria bacterium GW2011_GWA1_43_12</name>
    <dbReference type="NCBI Taxonomy" id="1618557"/>
    <lineage>
        <taxon>Bacteria</taxon>
        <taxon>Candidatus Woeseibacteriota</taxon>
    </lineage>
</organism>
<gene>
    <name evidence="2" type="ORF">UV66_C0011G0011</name>
</gene>
<dbReference type="Gene3D" id="2.40.50.90">
    <property type="match status" value="1"/>
</dbReference>
<dbReference type="SUPFAM" id="SSF50199">
    <property type="entry name" value="Staphylococcal nuclease"/>
    <property type="match status" value="1"/>
</dbReference>
<comment type="caution">
    <text evidence="2">The sequence shown here is derived from an EMBL/GenBank/DDBJ whole genome shotgun (WGS) entry which is preliminary data.</text>
</comment>
<evidence type="ECO:0000313" key="3">
    <source>
        <dbReference type="Proteomes" id="UP000034669"/>
    </source>
</evidence>
<dbReference type="EMBL" id="LCFI01000011">
    <property type="protein sequence ID" value="KKS89973.1"/>
    <property type="molecule type" value="Genomic_DNA"/>
</dbReference>
<feature type="domain" description="TNase-like" evidence="1">
    <location>
        <begin position="7"/>
        <end position="87"/>
    </location>
</feature>
<sequence length="92" mass="11015">KRVWLEYDRYQDDMYGRAMAWIWIGCEETPKFTSPEYMRLSFNRSRPGLTENPEGCKKGKLVQEEMVKDGLAKVEVYKDRGELKYEKRLARD</sequence>
<protein>
    <recommendedName>
        <fullName evidence="1">TNase-like domain-containing protein</fullName>
    </recommendedName>
</protein>
<dbReference type="InterPro" id="IPR035437">
    <property type="entry name" value="SNase_OB-fold_sf"/>
</dbReference>